<gene>
    <name evidence="1" type="ORF">FGO68_gene13264</name>
</gene>
<organism evidence="1 2">
    <name type="scientific">Halteria grandinella</name>
    <dbReference type="NCBI Taxonomy" id="5974"/>
    <lineage>
        <taxon>Eukaryota</taxon>
        <taxon>Sar</taxon>
        <taxon>Alveolata</taxon>
        <taxon>Ciliophora</taxon>
        <taxon>Intramacronucleata</taxon>
        <taxon>Spirotrichea</taxon>
        <taxon>Stichotrichia</taxon>
        <taxon>Sporadotrichida</taxon>
        <taxon>Halteriidae</taxon>
        <taxon>Halteria</taxon>
    </lineage>
</organism>
<accession>A0A8J8SVR9</accession>
<dbReference type="AlphaFoldDB" id="A0A8J8SVR9"/>
<reference evidence="1" key="1">
    <citation type="submission" date="2019-06" db="EMBL/GenBank/DDBJ databases">
        <authorList>
            <person name="Zheng W."/>
        </authorList>
    </citation>
    <scope>NUCLEOTIDE SEQUENCE</scope>
    <source>
        <strain evidence="1">QDHG01</strain>
    </source>
</reference>
<sequence>MDYLSITPHFHGRFIIELPITMYRLVIISDTSIEQPCPVRILPCQQDYYRRGGSQQTQSDQSRSCN</sequence>
<protein>
    <submittedName>
        <fullName evidence="1">Uncharacterized protein</fullName>
    </submittedName>
</protein>
<dbReference type="Proteomes" id="UP000785679">
    <property type="component" value="Unassembled WGS sequence"/>
</dbReference>
<dbReference type="EMBL" id="RRYP01023666">
    <property type="protein sequence ID" value="TNV72198.1"/>
    <property type="molecule type" value="Genomic_DNA"/>
</dbReference>
<evidence type="ECO:0000313" key="1">
    <source>
        <dbReference type="EMBL" id="TNV72198.1"/>
    </source>
</evidence>
<proteinExistence type="predicted"/>
<evidence type="ECO:0000313" key="2">
    <source>
        <dbReference type="Proteomes" id="UP000785679"/>
    </source>
</evidence>
<name>A0A8J8SVR9_HALGN</name>
<keyword evidence="2" id="KW-1185">Reference proteome</keyword>
<comment type="caution">
    <text evidence="1">The sequence shown here is derived from an EMBL/GenBank/DDBJ whole genome shotgun (WGS) entry which is preliminary data.</text>
</comment>